<evidence type="ECO:0000313" key="9">
    <source>
        <dbReference type="EMBL" id="MBL0682009.1"/>
    </source>
</evidence>
<evidence type="ECO:0000256" key="3">
    <source>
        <dbReference type="ARBA" id="ARBA00022553"/>
    </source>
</evidence>
<dbReference type="InterPro" id="IPR036097">
    <property type="entry name" value="HisK_dim/P_sf"/>
</dbReference>
<dbReference type="Gene3D" id="3.30.565.10">
    <property type="entry name" value="Histidine kinase-like ATPase, C-terminal domain"/>
    <property type="match status" value="1"/>
</dbReference>
<dbReference type="GO" id="GO:0004721">
    <property type="term" value="F:phosphoprotein phosphatase activity"/>
    <property type="evidence" value="ECO:0007669"/>
    <property type="project" value="TreeGrafter"/>
</dbReference>
<dbReference type="CDD" id="cd00075">
    <property type="entry name" value="HATPase"/>
    <property type="match status" value="1"/>
</dbReference>
<name>A0A937A028_9FLAO</name>
<dbReference type="Pfam" id="PF00512">
    <property type="entry name" value="HisKA"/>
    <property type="match status" value="1"/>
</dbReference>
<protein>
    <recommendedName>
        <fullName evidence="2">histidine kinase</fullName>
        <ecNumber evidence="2">2.7.13.3</ecNumber>
    </recommendedName>
</protein>
<keyword evidence="7" id="KW-1133">Transmembrane helix</keyword>
<gene>
    <name evidence="9" type="ORF">JJQ60_00630</name>
</gene>
<dbReference type="AlphaFoldDB" id="A0A937A028"/>
<keyword evidence="7" id="KW-0812">Transmembrane</keyword>
<organism evidence="9 10">
    <name type="scientific">Aquimarina mytili</name>
    <dbReference type="NCBI Taxonomy" id="874423"/>
    <lineage>
        <taxon>Bacteria</taxon>
        <taxon>Pseudomonadati</taxon>
        <taxon>Bacteroidota</taxon>
        <taxon>Flavobacteriia</taxon>
        <taxon>Flavobacteriales</taxon>
        <taxon>Flavobacteriaceae</taxon>
        <taxon>Aquimarina</taxon>
    </lineage>
</organism>
<dbReference type="Proteomes" id="UP000651057">
    <property type="component" value="Unassembled WGS sequence"/>
</dbReference>
<dbReference type="GO" id="GO:0016036">
    <property type="term" value="P:cellular response to phosphate starvation"/>
    <property type="evidence" value="ECO:0007669"/>
    <property type="project" value="TreeGrafter"/>
</dbReference>
<keyword evidence="10" id="KW-1185">Reference proteome</keyword>
<evidence type="ECO:0000256" key="7">
    <source>
        <dbReference type="SAM" id="Phobius"/>
    </source>
</evidence>
<dbReference type="InterPro" id="IPR050351">
    <property type="entry name" value="BphY/WalK/GraS-like"/>
</dbReference>
<evidence type="ECO:0000256" key="6">
    <source>
        <dbReference type="ARBA" id="ARBA00023012"/>
    </source>
</evidence>
<dbReference type="InterPro" id="IPR005467">
    <property type="entry name" value="His_kinase_dom"/>
</dbReference>
<dbReference type="SUPFAM" id="SSF47384">
    <property type="entry name" value="Homodimeric domain of signal transducing histidine kinase"/>
    <property type="match status" value="1"/>
</dbReference>
<feature type="transmembrane region" description="Helical" evidence="7">
    <location>
        <begin position="39"/>
        <end position="61"/>
    </location>
</feature>
<dbReference type="RefSeq" id="WP_201916015.1">
    <property type="nucleotide sequence ID" value="NZ_BAABAX010000001.1"/>
</dbReference>
<evidence type="ECO:0000313" key="10">
    <source>
        <dbReference type="Proteomes" id="UP000651057"/>
    </source>
</evidence>
<comment type="catalytic activity">
    <reaction evidence="1">
        <text>ATP + protein L-histidine = ADP + protein N-phospho-L-histidine.</text>
        <dbReference type="EC" id="2.7.13.3"/>
    </reaction>
</comment>
<keyword evidence="3" id="KW-0597">Phosphoprotein</keyword>
<reference evidence="9" key="1">
    <citation type="submission" date="2021-01" db="EMBL/GenBank/DDBJ databases">
        <authorList>
            <person name="Zhong Y.L."/>
        </authorList>
    </citation>
    <scope>NUCLEOTIDE SEQUENCE</scope>
    <source>
        <strain evidence="9">KCTC 23302</strain>
    </source>
</reference>
<sequence>MAENFKKSYRFAYLSSLYITIVLTLALGVFLYTQSILNPIFVIGFVLVCYAICFFIIQYRVERFIYRRVRKIYDDIEMLDVETIEDTPVTTDMRTLIKEVEKFAQQRKTEIETLKIREDYRKEFMGNVSHELKTPLFTVQGYILTLLDGAMKDPAILDKYLNRANKGVERLIYIVNDLDMITKLEVGDLNLNYTGFDIVELVQSVFDLFEMKASKKNIALTFDMNYTEPIIVHADKERIQQVLSNLIVNSIKYGKEDGTTEVSIEDLIRNKVIIRVTDNGEGIAQAHIPRLFERFYRVDKSGSRKEGGSGLGLAIVKHIIEAHHERIYVESDYRVGSEFSFTLEKVKKFPVVDVSTKTS</sequence>
<keyword evidence="6" id="KW-0902">Two-component regulatory system</keyword>
<dbReference type="PANTHER" id="PTHR45453">
    <property type="entry name" value="PHOSPHATE REGULON SENSOR PROTEIN PHOR"/>
    <property type="match status" value="1"/>
</dbReference>
<dbReference type="Pfam" id="PF02518">
    <property type="entry name" value="HATPase_c"/>
    <property type="match status" value="1"/>
</dbReference>
<evidence type="ECO:0000256" key="4">
    <source>
        <dbReference type="ARBA" id="ARBA00022679"/>
    </source>
</evidence>
<evidence type="ECO:0000256" key="2">
    <source>
        <dbReference type="ARBA" id="ARBA00012438"/>
    </source>
</evidence>
<dbReference type="PRINTS" id="PR00344">
    <property type="entry name" value="BCTRLSENSOR"/>
</dbReference>
<keyword evidence="5 9" id="KW-0418">Kinase</keyword>
<dbReference type="SUPFAM" id="SSF55874">
    <property type="entry name" value="ATPase domain of HSP90 chaperone/DNA topoisomerase II/histidine kinase"/>
    <property type="match status" value="1"/>
</dbReference>
<dbReference type="InterPro" id="IPR003594">
    <property type="entry name" value="HATPase_dom"/>
</dbReference>
<dbReference type="EC" id="2.7.13.3" evidence="2"/>
<evidence type="ECO:0000256" key="1">
    <source>
        <dbReference type="ARBA" id="ARBA00000085"/>
    </source>
</evidence>
<dbReference type="SMART" id="SM00387">
    <property type="entry name" value="HATPase_c"/>
    <property type="match status" value="1"/>
</dbReference>
<dbReference type="InterPro" id="IPR004358">
    <property type="entry name" value="Sig_transdc_His_kin-like_C"/>
</dbReference>
<accession>A0A937A028</accession>
<dbReference type="CDD" id="cd00082">
    <property type="entry name" value="HisKA"/>
    <property type="match status" value="1"/>
</dbReference>
<evidence type="ECO:0000256" key="5">
    <source>
        <dbReference type="ARBA" id="ARBA00022777"/>
    </source>
</evidence>
<dbReference type="PANTHER" id="PTHR45453:SF1">
    <property type="entry name" value="PHOSPHATE REGULON SENSOR PROTEIN PHOR"/>
    <property type="match status" value="1"/>
</dbReference>
<dbReference type="EMBL" id="JAERQJ010000001">
    <property type="protein sequence ID" value="MBL0682009.1"/>
    <property type="molecule type" value="Genomic_DNA"/>
</dbReference>
<dbReference type="FunFam" id="3.30.565.10:FF:000006">
    <property type="entry name" value="Sensor histidine kinase WalK"/>
    <property type="match status" value="1"/>
</dbReference>
<keyword evidence="7" id="KW-0472">Membrane</keyword>
<dbReference type="InterPro" id="IPR036890">
    <property type="entry name" value="HATPase_C_sf"/>
</dbReference>
<comment type="caution">
    <text evidence="9">The sequence shown here is derived from an EMBL/GenBank/DDBJ whole genome shotgun (WGS) entry which is preliminary data.</text>
</comment>
<dbReference type="InterPro" id="IPR003661">
    <property type="entry name" value="HisK_dim/P_dom"/>
</dbReference>
<dbReference type="GO" id="GO:0005886">
    <property type="term" value="C:plasma membrane"/>
    <property type="evidence" value="ECO:0007669"/>
    <property type="project" value="TreeGrafter"/>
</dbReference>
<evidence type="ECO:0000259" key="8">
    <source>
        <dbReference type="PROSITE" id="PS50109"/>
    </source>
</evidence>
<proteinExistence type="predicted"/>
<feature type="domain" description="Histidine kinase" evidence="8">
    <location>
        <begin position="127"/>
        <end position="347"/>
    </location>
</feature>
<dbReference type="GO" id="GO:0000155">
    <property type="term" value="F:phosphorelay sensor kinase activity"/>
    <property type="evidence" value="ECO:0007669"/>
    <property type="project" value="InterPro"/>
</dbReference>
<dbReference type="Gene3D" id="1.10.287.130">
    <property type="match status" value="1"/>
</dbReference>
<keyword evidence="4" id="KW-0808">Transferase</keyword>
<dbReference type="PROSITE" id="PS50109">
    <property type="entry name" value="HIS_KIN"/>
    <property type="match status" value="1"/>
</dbReference>
<dbReference type="SMART" id="SM00388">
    <property type="entry name" value="HisKA"/>
    <property type="match status" value="1"/>
</dbReference>
<feature type="transmembrane region" description="Helical" evidence="7">
    <location>
        <begin position="12"/>
        <end position="33"/>
    </location>
</feature>